<evidence type="ECO:0000313" key="1">
    <source>
        <dbReference type="EMBL" id="MFD0850640.1"/>
    </source>
</evidence>
<comment type="caution">
    <text evidence="1">The sequence shown here is derived from an EMBL/GenBank/DDBJ whole genome shotgun (WGS) entry which is preliminary data.</text>
</comment>
<sequence length="86" mass="9409">MSINRIRGDGGVIIDSQAFLELPKAPTKETADVVRSGMIRYNKGWKAFEGVLDFEDGSMAYRRFANLDANGKLLTSQLPDSVTSGL</sequence>
<gene>
    <name evidence="1" type="ORF">ACFQ07_00090</name>
</gene>
<name>A0ABW3C879_9ACTN</name>
<reference evidence="2" key="1">
    <citation type="journal article" date="2019" name="Int. J. Syst. Evol. Microbiol.">
        <title>The Global Catalogue of Microorganisms (GCM) 10K type strain sequencing project: providing services to taxonomists for standard genome sequencing and annotation.</title>
        <authorList>
            <consortium name="The Broad Institute Genomics Platform"/>
            <consortium name="The Broad Institute Genome Sequencing Center for Infectious Disease"/>
            <person name="Wu L."/>
            <person name="Ma J."/>
        </authorList>
    </citation>
    <scope>NUCLEOTIDE SEQUENCE [LARGE SCALE GENOMIC DNA]</scope>
    <source>
        <strain evidence="2">JCM 31696</strain>
    </source>
</reference>
<protein>
    <submittedName>
        <fullName evidence="1">Uncharacterized protein</fullName>
    </submittedName>
</protein>
<proteinExistence type="predicted"/>
<dbReference type="Proteomes" id="UP001597083">
    <property type="component" value="Unassembled WGS sequence"/>
</dbReference>
<accession>A0ABW3C879</accession>
<feature type="non-terminal residue" evidence="1">
    <location>
        <position position="86"/>
    </location>
</feature>
<keyword evidence="2" id="KW-1185">Reference proteome</keyword>
<organism evidence="1 2">
    <name type="scientific">Actinomadura adrarensis</name>
    <dbReference type="NCBI Taxonomy" id="1819600"/>
    <lineage>
        <taxon>Bacteria</taxon>
        <taxon>Bacillati</taxon>
        <taxon>Actinomycetota</taxon>
        <taxon>Actinomycetes</taxon>
        <taxon>Streptosporangiales</taxon>
        <taxon>Thermomonosporaceae</taxon>
        <taxon>Actinomadura</taxon>
    </lineage>
</organism>
<dbReference type="EMBL" id="JBHTIR010000011">
    <property type="protein sequence ID" value="MFD0850640.1"/>
    <property type="molecule type" value="Genomic_DNA"/>
</dbReference>
<evidence type="ECO:0000313" key="2">
    <source>
        <dbReference type="Proteomes" id="UP001597083"/>
    </source>
</evidence>